<comment type="caution">
    <text evidence="3">The sequence shown here is derived from an EMBL/GenBank/DDBJ whole genome shotgun (WGS) entry which is preliminary data.</text>
</comment>
<dbReference type="PROSITE" id="PS51257">
    <property type="entry name" value="PROKAR_LIPOPROTEIN"/>
    <property type="match status" value="1"/>
</dbReference>
<dbReference type="OrthoDB" id="7888869at2"/>
<dbReference type="RefSeq" id="WP_007621312.1">
    <property type="nucleotide sequence ID" value="NZ_BANX01000019.1"/>
</dbReference>
<organism evidence="3 4">
    <name type="scientific">Gordonia soli NBRC 108243</name>
    <dbReference type="NCBI Taxonomy" id="1223545"/>
    <lineage>
        <taxon>Bacteria</taxon>
        <taxon>Bacillati</taxon>
        <taxon>Actinomycetota</taxon>
        <taxon>Actinomycetes</taxon>
        <taxon>Mycobacteriales</taxon>
        <taxon>Gordoniaceae</taxon>
        <taxon>Gordonia</taxon>
    </lineage>
</organism>
<keyword evidence="1" id="KW-0732">Signal</keyword>
<feature type="domain" description="Solute-binding protein family 5" evidence="2">
    <location>
        <begin position="94"/>
        <end position="460"/>
    </location>
</feature>
<sequence length="562" mass="58202">MRKGLGVRLVAGISALVATAALVSACGDDGPPTIHYVVDATVDSYNANTVAGNANGVVMATARVLPGFSLLGAAGQVTPDRDMATATVLPGPDLAVRYDINPEAVFSDGTAVDCDDVVLAWAAMSGRYPGFTPATTAGYRDISAVDCAAGDKAVTVRFAPGRAYRDWAGLFGAGTLVPAQVVARQAGVPDVVAPIRAGDRNAVGKIARAWNTGLDLQPGPIDEARLPSSGPYRVDRYSTSGGLVLVPNPRWWGDRPKADRIVIWGRDTEDASDRVGGEGHGVVDITGGLVPAADATADASGAWAPQRASGVQELVLSQRGVFGDPLVRQAFASCLPRDDLARRFGQGAQIWNLRSLAPSNALAGQLNSAFGQRYLRADIGRSRTLLGQRATATDGSTQPPVRVRIGYRAPAPRWGEMVAVIADSCRRAGIAVDDAGGTDWSPSGLGRTADAALVAGGASTAAAGAAVPTRDSYQLHARDPLNLGGFQSGAVTSAIDTLAVVDNAGERLRLTRAVENAAWGDVASVPLFAAPRIQRTSGVANVVPGQSRTGTGWNMDRWILEG</sequence>
<feature type="signal peptide" evidence="1">
    <location>
        <begin position="1"/>
        <end position="20"/>
    </location>
</feature>
<dbReference type="eggNOG" id="COG0747">
    <property type="taxonomic scope" value="Bacteria"/>
</dbReference>
<dbReference type="EMBL" id="BANX01000019">
    <property type="protein sequence ID" value="GAC68831.1"/>
    <property type="molecule type" value="Genomic_DNA"/>
</dbReference>
<dbReference type="Pfam" id="PF00496">
    <property type="entry name" value="SBP_bac_5"/>
    <property type="match status" value="1"/>
</dbReference>
<reference evidence="3 4" key="1">
    <citation type="submission" date="2013-01" db="EMBL/GenBank/DDBJ databases">
        <title>Whole genome shotgun sequence of Gordonia soli NBRC 108243.</title>
        <authorList>
            <person name="Isaki-Nakamura S."/>
            <person name="Hosoyama A."/>
            <person name="Tsuchikane K."/>
            <person name="Ando Y."/>
            <person name="Baba S."/>
            <person name="Ohji S."/>
            <person name="Hamada M."/>
            <person name="Tamura T."/>
            <person name="Yamazoe A."/>
            <person name="Yamazaki S."/>
            <person name="Fujita N."/>
        </authorList>
    </citation>
    <scope>NUCLEOTIDE SEQUENCE [LARGE SCALE GENOMIC DNA]</scope>
    <source>
        <strain evidence="3 4">NBRC 108243</strain>
    </source>
</reference>
<name>M0QKN1_9ACTN</name>
<dbReference type="AlphaFoldDB" id="M0QKN1"/>
<dbReference type="Gene3D" id="3.40.190.10">
    <property type="entry name" value="Periplasmic binding protein-like II"/>
    <property type="match status" value="1"/>
</dbReference>
<dbReference type="InterPro" id="IPR039424">
    <property type="entry name" value="SBP_5"/>
</dbReference>
<dbReference type="Gene3D" id="3.90.76.10">
    <property type="entry name" value="Dipeptide-binding Protein, Domain 1"/>
    <property type="match status" value="1"/>
</dbReference>
<dbReference type="PANTHER" id="PTHR30290">
    <property type="entry name" value="PERIPLASMIC BINDING COMPONENT OF ABC TRANSPORTER"/>
    <property type="match status" value="1"/>
</dbReference>
<dbReference type="SUPFAM" id="SSF53850">
    <property type="entry name" value="Periplasmic binding protein-like II"/>
    <property type="match status" value="1"/>
</dbReference>
<protein>
    <recommendedName>
        <fullName evidence="2">Solute-binding protein family 5 domain-containing protein</fullName>
    </recommendedName>
</protein>
<proteinExistence type="predicted"/>
<evidence type="ECO:0000256" key="1">
    <source>
        <dbReference type="SAM" id="SignalP"/>
    </source>
</evidence>
<dbReference type="STRING" id="1223545.GS4_19_00210"/>
<evidence type="ECO:0000313" key="3">
    <source>
        <dbReference type="EMBL" id="GAC68831.1"/>
    </source>
</evidence>
<gene>
    <name evidence="3" type="ORF">GS4_19_00210</name>
</gene>
<dbReference type="GO" id="GO:1904680">
    <property type="term" value="F:peptide transmembrane transporter activity"/>
    <property type="evidence" value="ECO:0007669"/>
    <property type="project" value="TreeGrafter"/>
</dbReference>
<evidence type="ECO:0000259" key="2">
    <source>
        <dbReference type="Pfam" id="PF00496"/>
    </source>
</evidence>
<keyword evidence="4" id="KW-1185">Reference proteome</keyword>
<feature type="chain" id="PRO_5038462679" description="Solute-binding protein family 5 domain-containing protein" evidence="1">
    <location>
        <begin position="21"/>
        <end position="562"/>
    </location>
</feature>
<dbReference type="Proteomes" id="UP000011666">
    <property type="component" value="Unassembled WGS sequence"/>
</dbReference>
<accession>M0QKN1</accession>
<dbReference type="Gene3D" id="3.10.105.10">
    <property type="entry name" value="Dipeptide-binding Protein, Domain 3"/>
    <property type="match status" value="1"/>
</dbReference>
<evidence type="ECO:0000313" key="4">
    <source>
        <dbReference type="Proteomes" id="UP000011666"/>
    </source>
</evidence>
<dbReference type="InterPro" id="IPR000914">
    <property type="entry name" value="SBP_5_dom"/>
</dbReference>
<dbReference type="GO" id="GO:0015833">
    <property type="term" value="P:peptide transport"/>
    <property type="evidence" value="ECO:0007669"/>
    <property type="project" value="TreeGrafter"/>
</dbReference>
<dbReference type="PANTHER" id="PTHR30290:SF65">
    <property type="entry name" value="MONOACYL PHOSPHATIDYLINOSITOL TETRAMANNOSIDE-BINDING PROTEIN LPQW-RELATED"/>
    <property type="match status" value="1"/>
</dbReference>